<comment type="catalytic activity">
    <reaction evidence="4">
        <text>a 5'-end (N(7)-methyl 5'-triphosphoguanosine)-ribonucleoside-ribonucleotide in mRNA + H2O = a (N(7)-methyl 5'-triphosphoguanosine)-nucleoside + a 5'-end phospho-ribonucleoside in mRNA + H(+)</text>
        <dbReference type="Rhea" id="RHEA:66928"/>
        <dbReference type="Rhea" id="RHEA-COMP:15692"/>
        <dbReference type="Rhea" id="RHEA-COMP:17313"/>
        <dbReference type="ChEBI" id="CHEBI:15377"/>
        <dbReference type="ChEBI" id="CHEBI:15378"/>
        <dbReference type="ChEBI" id="CHEBI:138282"/>
        <dbReference type="ChEBI" id="CHEBI:172876"/>
        <dbReference type="ChEBI" id="CHEBI:172877"/>
    </reaction>
    <physiologicalReaction direction="left-to-right" evidence="4">
        <dbReference type="Rhea" id="RHEA:66929"/>
    </physiologicalReaction>
</comment>
<comment type="function">
    <text evidence="7">Decapping enzyme for NAD-capped RNAs: specifically hydrolyzes the nicotinamide adenine dinucleotide (NAD) cap from a subset of RNAs by removing the entire NAD moiety from the 5'-end of an NAD-capped RNA.</text>
</comment>
<keyword evidence="7" id="KW-0539">Nucleus</keyword>
<dbReference type="PANTHER" id="PTHR12395:SF9">
    <property type="entry name" value="DECAPPING AND EXORIBONUCLEASE PROTEIN"/>
    <property type="match status" value="1"/>
</dbReference>
<comment type="subcellular location">
    <subcellularLocation>
        <location evidence="7">Nucleus</location>
    </subcellularLocation>
</comment>
<keyword evidence="3 7" id="KW-0540">Nuclease</keyword>
<keyword evidence="7" id="KW-0479">Metal-binding</keyword>
<dbReference type="InterPro" id="IPR039039">
    <property type="entry name" value="RAI1-like_fam"/>
</dbReference>
<dbReference type="GO" id="GO:0034353">
    <property type="term" value="F:mRNA 5'-diphosphatase activity"/>
    <property type="evidence" value="ECO:0007669"/>
    <property type="project" value="TreeGrafter"/>
</dbReference>
<dbReference type="Proteomes" id="UP000662931">
    <property type="component" value="Chromosome 3"/>
</dbReference>
<proteinExistence type="inferred from homology"/>
<evidence type="ECO:0000256" key="3">
    <source>
        <dbReference type="ARBA" id="ARBA00022722"/>
    </source>
</evidence>
<accession>A0A875RVS8</accession>
<gene>
    <name evidence="9" type="ORF">FOA43_003148</name>
</gene>
<protein>
    <recommendedName>
        <fullName evidence="7">Decapping nuclease</fullName>
        <ecNumber evidence="7">3.6.1.-</ecNumber>
    </recommendedName>
</protein>
<evidence type="ECO:0000256" key="4">
    <source>
        <dbReference type="ARBA" id="ARBA00044676"/>
    </source>
</evidence>
<organism evidence="9 10">
    <name type="scientific">Eeniella nana</name>
    <name type="common">Yeast</name>
    <name type="synonym">Brettanomyces nanus</name>
    <dbReference type="NCBI Taxonomy" id="13502"/>
    <lineage>
        <taxon>Eukaryota</taxon>
        <taxon>Fungi</taxon>
        <taxon>Dikarya</taxon>
        <taxon>Ascomycota</taxon>
        <taxon>Saccharomycotina</taxon>
        <taxon>Pichiomycetes</taxon>
        <taxon>Pichiales</taxon>
        <taxon>Pichiaceae</taxon>
        <taxon>Brettanomyces</taxon>
    </lineage>
</organism>
<evidence type="ECO:0000256" key="1">
    <source>
        <dbReference type="ARBA" id="ARBA00001968"/>
    </source>
</evidence>
<keyword evidence="7" id="KW-0378">Hydrolase</keyword>
<evidence type="ECO:0000259" key="8">
    <source>
        <dbReference type="Pfam" id="PF08652"/>
    </source>
</evidence>
<dbReference type="PANTHER" id="PTHR12395">
    <property type="entry name" value="DOM-3 RELATED"/>
    <property type="match status" value="1"/>
</dbReference>
<evidence type="ECO:0000256" key="7">
    <source>
        <dbReference type="RuleBase" id="RU367113"/>
    </source>
</evidence>
<dbReference type="GeneID" id="62196549"/>
<dbReference type="GO" id="GO:0000166">
    <property type="term" value="F:nucleotide binding"/>
    <property type="evidence" value="ECO:0007669"/>
    <property type="project" value="UniProtKB-KW"/>
</dbReference>
<keyword evidence="7" id="KW-0694">RNA-binding</keyword>
<dbReference type="GO" id="GO:0005829">
    <property type="term" value="C:cytosol"/>
    <property type="evidence" value="ECO:0007669"/>
    <property type="project" value="TreeGrafter"/>
</dbReference>
<comment type="catalytic activity">
    <reaction evidence="6">
        <text>a 5'-end NAD(+)-phospho-ribonucleoside in mRNA + H2O = a 5'-end phospho-ribonucleoside in mRNA + NAD(+) + H(+)</text>
        <dbReference type="Rhea" id="RHEA:60880"/>
        <dbReference type="Rhea" id="RHEA-COMP:15692"/>
        <dbReference type="Rhea" id="RHEA-COMP:15698"/>
        <dbReference type="ChEBI" id="CHEBI:15377"/>
        <dbReference type="ChEBI" id="CHEBI:15378"/>
        <dbReference type="ChEBI" id="CHEBI:57540"/>
        <dbReference type="ChEBI" id="CHEBI:138282"/>
        <dbReference type="ChEBI" id="CHEBI:144029"/>
    </reaction>
    <physiologicalReaction direction="left-to-right" evidence="6">
        <dbReference type="Rhea" id="RHEA:60881"/>
    </physiologicalReaction>
</comment>
<sequence>MLAAVMFAKVYPLAATSKDATVRQPKELVCFSRDGDNEIHIDDSELRYYYLPNSELDTPGGIDLQGGFGNFKKNPNNDVGELAGLLKAVESYERTVGNKIPVNIITWRGLMRQLMMLPYENRDKVVLNVVIFDGQLFIQADALTIMASRKIEESTLTELHRRQIFSGYKFEAISTLESPWAQCSRKHIEKRSKKTVSNIEQYSTVVRTTIGRAKLLLGAEVDCAWDYKPDHHDIEEGQKADPLRHYVELKTTGVVDSPNACSIFEKKLLKTWTQCFLVGIPKVIYGFRDNNLILRSVEQFNTEEIPLLLRDGPFQRSQQGSQQRPINKCMHCLKFFSGLINWIAENIPKNDEAKTYRIEYDPVANKNYINVRENEEEHRDVVLKVYRALLKNALHLELPLVDYKGRANLLDRVRKSFRKQKQVNNSLVCQELLRDAMEWNNIFYQWYEEKPSDTDPKYLQLVRAVHPKKVEDEVELHGISLLIQNDKKQSIPSEEEILSKIRERKLNSWIKLYIERRQEKNLLPRKTKLDAKYVKEILKSKVLYERRKKILYRVSAKLHRPSTAGLKCVNGTFNDITVIYTPWNSRVFTEKGNFIYKQRKRHDQYLLDLLDYEEYRKKWINVYKDEMEWEDTVEQLRGGYPRKDRSWMELFQWYEDYLSAISRDIERDTITYNKRQYCYYEKLKPQFEEMYADSKKNMKRLMEVVKRNEVGPYTDAVGEDLGQIMKEHGFKDPSDQENDQ</sequence>
<feature type="domain" description="RAI1-like" evidence="8">
    <location>
        <begin position="23"/>
        <end position="382"/>
    </location>
</feature>
<name>A0A875RVS8_EENNA</name>
<dbReference type="CDD" id="cd20251">
    <property type="entry name" value="Complex1_LYR_SF"/>
    <property type="match status" value="1"/>
</dbReference>
<comment type="similarity">
    <text evidence="2 7">Belongs to the DXO/Dom3Z family.</text>
</comment>
<dbReference type="KEGG" id="bnn:FOA43_003148"/>
<dbReference type="Pfam" id="PF08652">
    <property type="entry name" value="RAI1"/>
    <property type="match status" value="1"/>
</dbReference>
<evidence type="ECO:0000313" key="9">
    <source>
        <dbReference type="EMBL" id="QPG75787.1"/>
    </source>
</evidence>
<dbReference type="GO" id="GO:0003723">
    <property type="term" value="F:RNA binding"/>
    <property type="evidence" value="ECO:0007669"/>
    <property type="project" value="UniProtKB-KW"/>
</dbReference>
<dbReference type="GO" id="GO:0046872">
    <property type="term" value="F:metal ion binding"/>
    <property type="evidence" value="ECO:0007669"/>
    <property type="project" value="UniProtKB-KW"/>
</dbReference>
<dbReference type="GO" id="GO:0110155">
    <property type="term" value="P:NAD-cap decapping"/>
    <property type="evidence" value="ECO:0007669"/>
    <property type="project" value="TreeGrafter"/>
</dbReference>
<evidence type="ECO:0000256" key="5">
    <source>
        <dbReference type="ARBA" id="ARBA00044692"/>
    </source>
</evidence>
<comment type="cofactor">
    <cofactor evidence="1 7">
        <name>a divalent metal cation</name>
        <dbReference type="ChEBI" id="CHEBI:60240"/>
    </cofactor>
</comment>
<dbReference type="RefSeq" id="XP_038779352.1">
    <property type="nucleotide sequence ID" value="XM_038923424.1"/>
</dbReference>
<dbReference type="OrthoDB" id="5853397at2759"/>
<keyword evidence="10" id="KW-1185">Reference proteome</keyword>
<reference evidence="9" key="1">
    <citation type="submission" date="2020-10" db="EMBL/GenBank/DDBJ databases">
        <authorList>
            <person name="Roach M.J.R."/>
        </authorList>
    </citation>
    <scope>NUCLEOTIDE SEQUENCE</scope>
    <source>
        <strain evidence="9">CBS 1945</strain>
    </source>
</reference>
<dbReference type="AlphaFoldDB" id="A0A875RVS8"/>
<evidence type="ECO:0000256" key="2">
    <source>
        <dbReference type="ARBA" id="ARBA00006562"/>
    </source>
</evidence>
<dbReference type="GO" id="GO:0000956">
    <property type="term" value="P:nuclear-transcribed mRNA catabolic process"/>
    <property type="evidence" value="ECO:0007669"/>
    <property type="project" value="TreeGrafter"/>
</dbReference>
<dbReference type="EMBL" id="CP064814">
    <property type="protein sequence ID" value="QPG75787.1"/>
    <property type="molecule type" value="Genomic_DNA"/>
</dbReference>
<dbReference type="InterPro" id="IPR013961">
    <property type="entry name" value="RAI1"/>
</dbReference>
<dbReference type="GO" id="GO:0004518">
    <property type="term" value="F:nuclease activity"/>
    <property type="evidence" value="ECO:0007669"/>
    <property type="project" value="UniProtKB-KW"/>
</dbReference>
<comment type="catalytic activity">
    <reaction evidence="5">
        <text>a 5'-end triphospho-ribonucleoside in mRNA + H2O = a 5'-end phospho-ribonucleoside in mRNA + diphosphate + H(+)</text>
        <dbReference type="Rhea" id="RHEA:78683"/>
        <dbReference type="Rhea" id="RHEA-COMP:15692"/>
        <dbReference type="Rhea" id="RHEA-COMP:17164"/>
        <dbReference type="ChEBI" id="CHEBI:15377"/>
        <dbReference type="ChEBI" id="CHEBI:15378"/>
        <dbReference type="ChEBI" id="CHEBI:33019"/>
        <dbReference type="ChEBI" id="CHEBI:138282"/>
        <dbReference type="ChEBI" id="CHEBI:167618"/>
    </reaction>
    <physiologicalReaction direction="left-to-right" evidence="5">
        <dbReference type="Rhea" id="RHEA:78684"/>
    </physiologicalReaction>
</comment>
<evidence type="ECO:0000313" key="10">
    <source>
        <dbReference type="Proteomes" id="UP000662931"/>
    </source>
</evidence>
<dbReference type="EC" id="3.6.1.-" evidence="7"/>
<keyword evidence="7" id="KW-0547">Nucleotide-binding</keyword>
<evidence type="ECO:0000256" key="6">
    <source>
        <dbReference type="ARBA" id="ARBA00048124"/>
    </source>
</evidence>
<dbReference type="GO" id="GO:0005634">
    <property type="term" value="C:nucleus"/>
    <property type="evidence" value="ECO:0007669"/>
    <property type="project" value="UniProtKB-SubCell"/>
</dbReference>